<dbReference type="GO" id="GO:0005829">
    <property type="term" value="C:cytosol"/>
    <property type="evidence" value="ECO:0007669"/>
    <property type="project" value="TreeGrafter"/>
</dbReference>
<feature type="binding site" evidence="10">
    <location>
        <begin position="162"/>
        <end position="165"/>
    </location>
    <ligand>
        <name>substrate</name>
    </ligand>
</feature>
<dbReference type="FunFam" id="3.90.950.10:FF:000001">
    <property type="entry name" value="dITP/XTP pyrophosphatase"/>
    <property type="match status" value="1"/>
</dbReference>
<evidence type="ECO:0000256" key="3">
    <source>
        <dbReference type="ARBA" id="ARBA00022723"/>
    </source>
</evidence>
<keyword evidence="7 10" id="KW-0546">Nucleotide metabolism</keyword>
<evidence type="ECO:0000256" key="9">
    <source>
        <dbReference type="ARBA" id="ARBA00052017"/>
    </source>
</evidence>
<dbReference type="Pfam" id="PF01725">
    <property type="entry name" value="Ham1p_like"/>
    <property type="match status" value="1"/>
</dbReference>
<dbReference type="InterPro" id="IPR029001">
    <property type="entry name" value="ITPase-like_fam"/>
</dbReference>
<keyword evidence="4 10" id="KW-0547">Nucleotide-binding</keyword>
<dbReference type="EC" id="3.6.1.66" evidence="10"/>
<evidence type="ECO:0000256" key="8">
    <source>
        <dbReference type="ARBA" id="ARBA00051875"/>
    </source>
</evidence>
<dbReference type="InterPro" id="IPR020922">
    <property type="entry name" value="dITP/XTP_pyrophosphatase"/>
</dbReference>
<dbReference type="GO" id="GO:0035870">
    <property type="term" value="F:dITP diphosphatase activity"/>
    <property type="evidence" value="ECO:0007669"/>
    <property type="project" value="UniProtKB-UniRule"/>
</dbReference>
<evidence type="ECO:0000256" key="5">
    <source>
        <dbReference type="ARBA" id="ARBA00022801"/>
    </source>
</evidence>
<name>A0A0K6HQY4_9HYPH</name>
<dbReference type="NCBIfam" id="TIGR00042">
    <property type="entry name" value="RdgB/HAM1 family non-canonical purine NTP pyrophosphatase"/>
    <property type="match status" value="1"/>
</dbReference>
<comment type="function">
    <text evidence="10">Pyrophosphatase that catalyzes the hydrolysis of nucleoside triphosphates to their monophosphate derivatives, with a high preference for the non-canonical purine nucleotides XTP (xanthosine triphosphate), dITP (deoxyinosine triphosphate) and ITP. Seems to function as a house-cleaning enzyme that removes non-canonical purine nucleotides from the nucleotide pool, thus preventing their incorporation into DNA/RNA and avoiding chromosomal lesions.</text>
</comment>
<proteinExistence type="inferred from homology"/>
<evidence type="ECO:0000256" key="7">
    <source>
        <dbReference type="ARBA" id="ARBA00023080"/>
    </source>
</evidence>
<feature type="binding site" evidence="10">
    <location>
        <position position="185"/>
    </location>
    <ligand>
        <name>substrate</name>
    </ligand>
</feature>
<dbReference type="GO" id="GO:0036222">
    <property type="term" value="F:XTP diphosphatase activity"/>
    <property type="evidence" value="ECO:0007669"/>
    <property type="project" value="UniProtKB-UniRule"/>
</dbReference>
<comment type="similarity">
    <text evidence="1 10 11">Belongs to the HAM1 NTPase family.</text>
</comment>
<evidence type="ECO:0000313" key="13">
    <source>
        <dbReference type="Proteomes" id="UP000183900"/>
    </source>
</evidence>
<feature type="binding site" evidence="10">
    <location>
        <position position="76"/>
    </location>
    <ligand>
        <name>Mg(2+)</name>
        <dbReference type="ChEBI" id="CHEBI:18420"/>
    </ligand>
</feature>
<comment type="subunit">
    <text evidence="2 10">Homodimer.</text>
</comment>
<protein>
    <recommendedName>
        <fullName evidence="10">dITP/XTP pyrophosphatase</fullName>
        <ecNumber evidence="10">3.6.1.66</ecNumber>
    </recommendedName>
    <alternativeName>
        <fullName evidence="10">Non-canonical purine NTP pyrophosphatase</fullName>
    </alternativeName>
    <alternativeName>
        <fullName evidence="10">Non-standard purine NTP pyrophosphatase</fullName>
    </alternativeName>
    <alternativeName>
        <fullName evidence="10">Nucleoside-triphosphate diphosphatase</fullName>
    </alternativeName>
    <alternativeName>
        <fullName evidence="10">Nucleoside-triphosphate pyrophosphatase</fullName>
        <shortName evidence="10">NTPase</shortName>
    </alternativeName>
</protein>
<evidence type="ECO:0000256" key="10">
    <source>
        <dbReference type="HAMAP-Rule" id="MF_01405"/>
    </source>
</evidence>
<dbReference type="GO" id="GO:0036220">
    <property type="term" value="F:ITP diphosphatase activity"/>
    <property type="evidence" value="ECO:0007669"/>
    <property type="project" value="UniProtKB-UniRule"/>
</dbReference>
<dbReference type="PANTHER" id="PTHR11067:SF9">
    <property type="entry name" value="INOSINE TRIPHOSPHATE PYROPHOSPHATASE"/>
    <property type="match status" value="1"/>
</dbReference>
<feature type="binding site" evidence="10">
    <location>
        <begin position="197"/>
        <end position="198"/>
    </location>
    <ligand>
        <name>substrate</name>
    </ligand>
</feature>
<dbReference type="GO" id="GO:0009146">
    <property type="term" value="P:purine nucleoside triphosphate catabolic process"/>
    <property type="evidence" value="ECO:0007669"/>
    <property type="project" value="UniProtKB-UniRule"/>
</dbReference>
<comment type="catalytic activity">
    <reaction evidence="10">
        <text>ITP + H2O = IMP + diphosphate + H(+)</text>
        <dbReference type="Rhea" id="RHEA:29399"/>
        <dbReference type="ChEBI" id="CHEBI:15377"/>
        <dbReference type="ChEBI" id="CHEBI:15378"/>
        <dbReference type="ChEBI" id="CHEBI:33019"/>
        <dbReference type="ChEBI" id="CHEBI:58053"/>
        <dbReference type="ChEBI" id="CHEBI:61402"/>
        <dbReference type="EC" id="3.6.1.66"/>
    </reaction>
</comment>
<dbReference type="Proteomes" id="UP000183900">
    <property type="component" value="Unassembled WGS sequence"/>
</dbReference>
<dbReference type="RefSeq" id="WP_055454605.1">
    <property type="nucleotide sequence ID" value="NZ_CYHE01000002.1"/>
</dbReference>
<dbReference type="InterPro" id="IPR002637">
    <property type="entry name" value="RdgB/HAM1"/>
</dbReference>
<gene>
    <name evidence="12" type="ORF">Ga0061067_102342</name>
</gene>
<dbReference type="HAMAP" id="MF_01405">
    <property type="entry name" value="Non_canon_purine_NTPase"/>
    <property type="match status" value="1"/>
</dbReference>
<keyword evidence="5 10" id="KW-0378">Hydrolase</keyword>
<comment type="cofactor">
    <cofactor evidence="10">
        <name>Mg(2+)</name>
        <dbReference type="ChEBI" id="CHEBI:18420"/>
    </cofactor>
    <text evidence="10">Binds 1 Mg(2+) ion per subunit.</text>
</comment>
<feature type="active site" description="Proton acceptor" evidence="10">
    <location>
        <position position="76"/>
    </location>
</feature>
<evidence type="ECO:0000256" key="6">
    <source>
        <dbReference type="ARBA" id="ARBA00022842"/>
    </source>
</evidence>
<dbReference type="GO" id="GO:0017111">
    <property type="term" value="F:ribonucleoside triphosphate phosphatase activity"/>
    <property type="evidence" value="ECO:0007669"/>
    <property type="project" value="InterPro"/>
</dbReference>
<comment type="catalytic activity">
    <reaction evidence="9 10">
        <text>XTP + H2O = XMP + diphosphate + H(+)</text>
        <dbReference type="Rhea" id="RHEA:28610"/>
        <dbReference type="ChEBI" id="CHEBI:15377"/>
        <dbReference type="ChEBI" id="CHEBI:15378"/>
        <dbReference type="ChEBI" id="CHEBI:33019"/>
        <dbReference type="ChEBI" id="CHEBI:57464"/>
        <dbReference type="ChEBI" id="CHEBI:61314"/>
        <dbReference type="EC" id="3.6.1.66"/>
    </reaction>
</comment>
<feature type="binding site" evidence="10">
    <location>
        <position position="77"/>
    </location>
    <ligand>
        <name>substrate</name>
    </ligand>
</feature>
<dbReference type="PANTHER" id="PTHR11067">
    <property type="entry name" value="INOSINE TRIPHOSPHATE PYROPHOSPHATASE/HAM1 PROTEIN"/>
    <property type="match status" value="1"/>
</dbReference>
<evidence type="ECO:0000256" key="2">
    <source>
        <dbReference type="ARBA" id="ARBA00011738"/>
    </source>
</evidence>
<keyword evidence="3 10" id="KW-0479">Metal-binding</keyword>
<evidence type="ECO:0000313" key="12">
    <source>
        <dbReference type="EMBL" id="CUA93330.1"/>
    </source>
</evidence>
<dbReference type="CDD" id="cd00515">
    <property type="entry name" value="HAM1"/>
    <property type="match status" value="1"/>
</dbReference>
<dbReference type="GO" id="GO:0000166">
    <property type="term" value="F:nucleotide binding"/>
    <property type="evidence" value="ECO:0007669"/>
    <property type="project" value="UniProtKB-KW"/>
</dbReference>
<dbReference type="Gene3D" id="3.90.950.10">
    <property type="match status" value="1"/>
</dbReference>
<dbReference type="OrthoDB" id="9807456at2"/>
<dbReference type="GO" id="GO:0046872">
    <property type="term" value="F:metal ion binding"/>
    <property type="evidence" value="ECO:0007669"/>
    <property type="project" value="UniProtKB-KW"/>
</dbReference>
<evidence type="ECO:0000256" key="11">
    <source>
        <dbReference type="RuleBase" id="RU003781"/>
    </source>
</evidence>
<feature type="binding site" evidence="10">
    <location>
        <begin position="15"/>
        <end position="20"/>
    </location>
    <ligand>
        <name>substrate</name>
    </ligand>
</feature>
<reference evidence="13" key="1">
    <citation type="submission" date="2015-08" db="EMBL/GenBank/DDBJ databases">
        <authorList>
            <person name="Varghese N."/>
        </authorList>
    </citation>
    <scope>NUCLEOTIDE SEQUENCE [LARGE SCALE GENOMIC DNA]</scope>
    <source>
        <strain evidence="13">DSM 23407</strain>
    </source>
</reference>
<keyword evidence="6 10" id="KW-0460">Magnesium</keyword>
<feature type="binding site" evidence="10">
    <location>
        <position position="47"/>
    </location>
    <ligand>
        <name>Mg(2+)</name>
        <dbReference type="ChEBI" id="CHEBI:18420"/>
    </ligand>
</feature>
<dbReference type="EMBL" id="CYHE01000002">
    <property type="protein sequence ID" value="CUA93330.1"/>
    <property type="molecule type" value="Genomic_DNA"/>
</dbReference>
<organism evidence="12 13">
    <name type="scientific">Pannonibacter indicus</name>
    <dbReference type="NCBI Taxonomy" id="466044"/>
    <lineage>
        <taxon>Bacteria</taxon>
        <taxon>Pseudomonadati</taxon>
        <taxon>Pseudomonadota</taxon>
        <taxon>Alphaproteobacteria</taxon>
        <taxon>Hyphomicrobiales</taxon>
        <taxon>Stappiaceae</taxon>
        <taxon>Pannonibacter</taxon>
    </lineage>
</organism>
<keyword evidence="13" id="KW-1185">Reference proteome</keyword>
<comment type="catalytic activity">
    <reaction evidence="8 10">
        <text>dITP + H2O = dIMP + diphosphate + H(+)</text>
        <dbReference type="Rhea" id="RHEA:28342"/>
        <dbReference type="ChEBI" id="CHEBI:15377"/>
        <dbReference type="ChEBI" id="CHEBI:15378"/>
        <dbReference type="ChEBI" id="CHEBI:33019"/>
        <dbReference type="ChEBI" id="CHEBI:61194"/>
        <dbReference type="ChEBI" id="CHEBI:61382"/>
        <dbReference type="EC" id="3.6.1.66"/>
    </reaction>
</comment>
<sequence length="213" mass="23022">MAHRKLEPGRLVVATHNAGKLREIRELLGPYGFDVVSAGELDLPEPEETGTTFEANAELKARAAAEASGLPSLADDSGFCVAALNGDPGIYSARWAGPDKDFAMAMRNVEEKLQQAGAVTAEARRGSFVAVLCLAWPDGHAEFFRGEVEGQIVWPPRGTQGFGYDPMFQPDGHERTFGEMTSAEKHGWSATTPALSHRARAFVTFSKACLEQE</sequence>
<dbReference type="SUPFAM" id="SSF52972">
    <property type="entry name" value="ITPase-like"/>
    <property type="match status" value="1"/>
</dbReference>
<dbReference type="AlphaFoldDB" id="A0A0K6HQY4"/>
<evidence type="ECO:0000256" key="1">
    <source>
        <dbReference type="ARBA" id="ARBA00008023"/>
    </source>
</evidence>
<accession>A0A0K6HQY4</accession>
<evidence type="ECO:0000256" key="4">
    <source>
        <dbReference type="ARBA" id="ARBA00022741"/>
    </source>
</evidence>
<dbReference type="GO" id="GO:0009117">
    <property type="term" value="P:nucleotide metabolic process"/>
    <property type="evidence" value="ECO:0007669"/>
    <property type="project" value="UniProtKB-KW"/>
</dbReference>